<dbReference type="AlphaFoldDB" id="A0A3S4BIL3"/>
<dbReference type="Proteomes" id="UP000289200">
    <property type="component" value="Unassembled WGS sequence"/>
</dbReference>
<dbReference type="EMBL" id="UWOC01000192">
    <property type="protein sequence ID" value="VCU10825.1"/>
    <property type="molecule type" value="Genomic_DNA"/>
</dbReference>
<dbReference type="CDD" id="cd13926">
    <property type="entry name" value="N-acetylmuramidase_GH108"/>
    <property type="match status" value="1"/>
</dbReference>
<comment type="caution">
    <text evidence="3">The sequence shown here is derived from an EMBL/GenBank/DDBJ whole genome shotgun (WGS) entry which is preliminary data.</text>
</comment>
<protein>
    <recommendedName>
        <fullName evidence="2">TtsA-like Glycoside hydrolase family 108 domain-containing protein</fullName>
    </recommendedName>
</protein>
<feature type="transmembrane region" description="Helical" evidence="1">
    <location>
        <begin position="184"/>
        <end position="209"/>
    </location>
</feature>
<dbReference type="RefSeq" id="WP_129611194.1">
    <property type="nucleotide sequence ID" value="NZ_UWOC01000192.1"/>
</dbReference>
<reference evidence="4" key="1">
    <citation type="submission" date="2018-10" db="EMBL/GenBank/DDBJ databases">
        <authorList>
            <person name="Peiro R."/>
            <person name="Begona"/>
            <person name="Cbmso G."/>
            <person name="Lopez M."/>
            <person name="Gonzalez S."/>
            <person name="Sacristan E."/>
            <person name="Castillo E."/>
        </authorList>
    </citation>
    <scope>NUCLEOTIDE SEQUENCE [LARGE SCALE GENOMIC DNA]</scope>
</reference>
<feature type="domain" description="TtsA-like Glycoside hydrolase family 108" evidence="2">
    <location>
        <begin position="11"/>
        <end position="94"/>
    </location>
</feature>
<evidence type="ECO:0000256" key="1">
    <source>
        <dbReference type="SAM" id="Phobius"/>
    </source>
</evidence>
<keyword evidence="1" id="KW-0472">Membrane</keyword>
<evidence type="ECO:0000313" key="3">
    <source>
        <dbReference type="EMBL" id="VCU10825.1"/>
    </source>
</evidence>
<feature type="transmembrane region" description="Helical" evidence="1">
    <location>
        <begin position="215"/>
        <end position="235"/>
    </location>
</feature>
<evidence type="ECO:0000259" key="2">
    <source>
        <dbReference type="Pfam" id="PF05838"/>
    </source>
</evidence>
<sequence>MATHTYDEALRRLLVHEGGYTNHPSDPGGPTKHGITIHDYRRFIDPGGTAADVRVMTVDQAKAIYRARYWDALRCDDLPAGVDYAVFDYGVNSGIGRAGRVLRRLLGLPDREHAVTTAVIAAVARRDPAALVTAICDERLTFLRRLKTWPVFGRGWGRRVAEVRATALRMASGRSAPPRRPITGAAAAGGMVAAAGAAAGAGAGAGGWLADAPPWALAGLAVALVLVAVAIGVALHWRRRGRPAVAGVPAAAPGIDG</sequence>
<name>A0A3S4BIL3_9BRAD</name>
<accession>A0A3S4BIL3</accession>
<proteinExistence type="predicted"/>
<dbReference type="Pfam" id="PF05838">
    <property type="entry name" value="Glyco_hydro_108"/>
    <property type="match status" value="1"/>
</dbReference>
<organism evidence="3 4">
    <name type="scientific">Rhodoplanes serenus</name>
    <dbReference type="NCBI Taxonomy" id="200615"/>
    <lineage>
        <taxon>Bacteria</taxon>
        <taxon>Pseudomonadati</taxon>
        <taxon>Pseudomonadota</taxon>
        <taxon>Alphaproteobacteria</taxon>
        <taxon>Hyphomicrobiales</taxon>
        <taxon>Nitrobacteraceae</taxon>
        <taxon>Rhodoplanes</taxon>
    </lineage>
</organism>
<keyword evidence="1" id="KW-1133">Transmembrane helix</keyword>
<keyword evidence="1" id="KW-0812">Transmembrane</keyword>
<dbReference type="OrthoDB" id="9815229at2"/>
<dbReference type="Gene3D" id="1.20.141.10">
    <property type="entry name" value="Chitosanase, subunit A, domain 1"/>
    <property type="match status" value="1"/>
</dbReference>
<gene>
    <name evidence="3" type="ORF">RHODGE_RHODGE_04390</name>
</gene>
<dbReference type="InterPro" id="IPR023346">
    <property type="entry name" value="Lysozyme-like_dom_sf"/>
</dbReference>
<evidence type="ECO:0000313" key="4">
    <source>
        <dbReference type="Proteomes" id="UP000289200"/>
    </source>
</evidence>
<dbReference type="InterPro" id="IPR008565">
    <property type="entry name" value="TtsA-like_GH18_dom"/>
</dbReference>
<dbReference type="SUPFAM" id="SSF53955">
    <property type="entry name" value="Lysozyme-like"/>
    <property type="match status" value="1"/>
</dbReference>
<keyword evidence="4" id="KW-1185">Reference proteome</keyword>